<dbReference type="Proteomes" id="UP001216907">
    <property type="component" value="Unassembled WGS sequence"/>
</dbReference>
<comment type="caution">
    <text evidence="2">The sequence shown here is derived from an EMBL/GenBank/DDBJ whole genome shotgun (WGS) entry which is preliminary data.</text>
</comment>
<name>A0ABT6FCH4_9BACT</name>
<organism evidence="2 3">
    <name type="scientific">Paludisphaera mucosa</name>
    <dbReference type="NCBI Taxonomy" id="3030827"/>
    <lineage>
        <taxon>Bacteria</taxon>
        <taxon>Pseudomonadati</taxon>
        <taxon>Planctomycetota</taxon>
        <taxon>Planctomycetia</taxon>
        <taxon>Isosphaerales</taxon>
        <taxon>Isosphaeraceae</taxon>
        <taxon>Paludisphaera</taxon>
    </lineage>
</organism>
<keyword evidence="3" id="KW-1185">Reference proteome</keyword>
<evidence type="ECO:0000313" key="2">
    <source>
        <dbReference type="EMBL" id="MDG3005262.1"/>
    </source>
</evidence>
<reference evidence="2 3" key="1">
    <citation type="submission" date="2023-03" db="EMBL/GenBank/DDBJ databases">
        <title>Paludisphaera mucosa sp. nov. a novel planctomycete from northern fen.</title>
        <authorList>
            <person name="Ivanova A."/>
        </authorList>
    </citation>
    <scope>NUCLEOTIDE SEQUENCE [LARGE SCALE GENOMIC DNA]</scope>
    <source>
        <strain evidence="2 3">Pla2</strain>
    </source>
</reference>
<dbReference type="Pfam" id="PF13189">
    <property type="entry name" value="Cytidylate_kin2"/>
    <property type="match status" value="1"/>
</dbReference>
<dbReference type="Gene3D" id="3.40.50.300">
    <property type="entry name" value="P-loop containing nucleotide triphosphate hydrolases"/>
    <property type="match status" value="1"/>
</dbReference>
<gene>
    <name evidence="2" type="ORF">PZE19_15845</name>
</gene>
<proteinExistence type="predicted"/>
<accession>A0ABT6FCH4</accession>
<dbReference type="SUPFAM" id="SSF52540">
    <property type="entry name" value="P-loop containing nucleoside triphosphate hydrolases"/>
    <property type="match status" value="1"/>
</dbReference>
<dbReference type="InterPro" id="IPR027417">
    <property type="entry name" value="P-loop_NTPase"/>
</dbReference>
<feature type="region of interest" description="Disordered" evidence="1">
    <location>
        <begin position="1"/>
        <end position="23"/>
    </location>
</feature>
<feature type="region of interest" description="Disordered" evidence="1">
    <location>
        <begin position="254"/>
        <end position="303"/>
    </location>
</feature>
<feature type="compositionally biased region" description="Pro residues" evidence="1">
    <location>
        <begin position="285"/>
        <end position="294"/>
    </location>
</feature>
<dbReference type="EMBL" id="JARRAG010000002">
    <property type="protein sequence ID" value="MDG3005262.1"/>
    <property type="molecule type" value="Genomic_DNA"/>
</dbReference>
<evidence type="ECO:0000256" key="1">
    <source>
        <dbReference type="SAM" id="MobiDB-lite"/>
    </source>
</evidence>
<protein>
    <submittedName>
        <fullName evidence="2">Cytidylate kinase-like family protein</fullName>
    </submittedName>
</protein>
<sequence>MGAWEPFSISTSETPPPAADRGWGGLGEWPRSVVRWLFGWGEDERELPLAIGGSARFQNICISREAGAGGGAIARMVGRRLGWKVFDHELLEAIAHRMQTTVDEVRTFDELAPSVIQDWLLPLREEHYAPQEAYLDHLAKLLEAIGRAGQSVLVGRGGGFLLPRDATLSVRIVAPLKARAYRLGERMGVSPRTARRAAKDLDARRAAFERTMHRVNSADPHNYDLVLDSNSLGLEIAAEVIIRAVEAGRPASTIAASAPGASPWTVPPVSRPAAAPDRPVTTSATPPPAAPPSVVPDVLDRPA</sequence>
<dbReference type="RefSeq" id="WP_277861607.1">
    <property type="nucleotide sequence ID" value="NZ_JARRAG010000002.1"/>
</dbReference>
<evidence type="ECO:0000313" key="3">
    <source>
        <dbReference type="Proteomes" id="UP001216907"/>
    </source>
</evidence>